<accession>A0ABW5LUR8</accession>
<dbReference type="Pfam" id="PF01925">
    <property type="entry name" value="TauE"/>
    <property type="match status" value="1"/>
</dbReference>
<evidence type="ECO:0000256" key="4">
    <source>
        <dbReference type="ARBA" id="ARBA00023136"/>
    </source>
</evidence>
<feature type="transmembrane region" description="Helical" evidence="5">
    <location>
        <begin position="12"/>
        <end position="32"/>
    </location>
</feature>
<evidence type="ECO:0000256" key="5">
    <source>
        <dbReference type="RuleBase" id="RU363041"/>
    </source>
</evidence>
<feature type="transmembrane region" description="Helical" evidence="5">
    <location>
        <begin position="38"/>
        <end position="70"/>
    </location>
</feature>
<evidence type="ECO:0000256" key="2">
    <source>
        <dbReference type="ARBA" id="ARBA00022692"/>
    </source>
</evidence>
<name>A0ABW5LUR8_9FLAO</name>
<feature type="transmembrane region" description="Helical" evidence="5">
    <location>
        <begin position="179"/>
        <end position="200"/>
    </location>
</feature>
<sequence length="259" mass="28440">MSIELLSQIIIDNWYIVLLFFAVAVLYSSVGFGGGSSYLAILALTGIAYTQIRSTALLCNIIVVIGNVFLFQRKGLYNWKKVIPLVVFSVPLAFVGGYLRISQTFFFILLGFTLMFAAITMWISKKIISDGEKKTQLSLPKNAAYGGFIGFISGMVGIGGGIFLAPLLHLTHWDTPKRIAATASLFILVNSISGLAGQYVNPDFLIDWKLTSVLLVTVLFGGFIGNQLSNRFFSPIQLKKATAILIAFVSIRILVKYLF</sequence>
<evidence type="ECO:0000313" key="7">
    <source>
        <dbReference type="Proteomes" id="UP001597508"/>
    </source>
</evidence>
<protein>
    <recommendedName>
        <fullName evidence="5">Probable membrane transporter protein</fullName>
    </recommendedName>
</protein>
<dbReference type="EMBL" id="JBHULH010000008">
    <property type="protein sequence ID" value="MFD2568329.1"/>
    <property type="molecule type" value="Genomic_DNA"/>
</dbReference>
<organism evidence="6 7">
    <name type="scientific">Pseudotenacibaculum haliotis</name>
    <dbReference type="NCBI Taxonomy" id="1862138"/>
    <lineage>
        <taxon>Bacteria</taxon>
        <taxon>Pseudomonadati</taxon>
        <taxon>Bacteroidota</taxon>
        <taxon>Flavobacteriia</taxon>
        <taxon>Flavobacteriales</taxon>
        <taxon>Flavobacteriaceae</taxon>
        <taxon>Pseudotenacibaculum</taxon>
    </lineage>
</organism>
<dbReference type="PANTHER" id="PTHR43701">
    <property type="entry name" value="MEMBRANE TRANSPORTER PROTEIN MJ0441-RELATED"/>
    <property type="match status" value="1"/>
</dbReference>
<comment type="subcellular location">
    <subcellularLocation>
        <location evidence="5">Cell membrane</location>
        <topology evidence="5">Multi-pass membrane protein</topology>
    </subcellularLocation>
    <subcellularLocation>
        <location evidence="1">Membrane</location>
        <topology evidence="1">Multi-pass membrane protein</topology>
    </subcellularLocation>
</comment>
<evidence type="ECO:0000313" key="6">
    <source>
        <dbReference type="EMBL" id="MFD2568329.1"/>
    </source>
</evidence>
<keyword evidence="4 5" id="KW-0472">Membrane</keyword>
<keyword evidence="2 5" id="KW-0812">Transmembrane</keyword>
<dbReference type="InterPro" id="IPR002781">
    <property type="entry name" value="TM_pro_TauE-like"/>
</dbReference>
<feature type="transmembrane region" description="Helical" evidence="5">
    <location>
        <begin position="144"/>
        <end position="167"/>
    </location>
</feature>
<evidence type="ECO:0000256" key="3">
    <source>
        <dbReference type="ARBA" id="ARBA00022989"/>
    </source>
</evidence>
<comment type="similarity">
    <text evidence="5">Belongs to the 4-toluene sulfonate uptake permease (TSUP) (TC 2.A.102) family.</text>
</comment>
<feature type="transmembrane region" description="Helical" evidence="5">
    <location>
        <begin position="212"/>
        <end position="229"/>
    </location>
</feature>
<feature type="transmembrane region" description="Helical" evidence="5">
    <location>
        <begin position="82"/>
        <end position="99"/>
    </location>
</feature>
<keyword evidence="7" id="KW-1185">Reference proteome</keyword>
<dbReference type="InterPro" id="IPR051598">
    <property type="entry name" value="TSUP/Inactive_protease-like"/>
</dbReference>
<feature type="transmembrane region" description="Helical" evidence="5">
    <location>
        <begin position="105"/>
        <end position="123"/>
    </location>
</feature>
<evidence type="ECO:0000256" key="1">
    <source>
        <dbReference type="ARBA" id="ARBA00004141"/>
    </source>
</evidence>
<feature type="transmembrane region" description="Helical" evidence="5">
    <location>
        <begin position="241"/>
        <end position="258"/>
    </location>
</feature>
<gene>
    <name evidence="6" type="ORF">ACFSRZ_13200</name>
</gene>
<reference evidence="7" key="1">
    <citation type="journal article" date="2019" name="Int. J. Syst. Evol. Microbiol.">
        <title>The Global Catalogue of Microorganisms (GCM) 10K type strain sequencing project: providing services to taxonomists for standard genome sequencing and annotation.</title>
        <authorList>
            <consortium name="The Broad Institute Genomics Platform"/>
            <consortium name="The Broad Institute Genome Sequencing Center for Infectious Disease"/>
            <person name="Wu L."/>
            <person name="Ma J."/>
        </authorList>
    </citation>
    <scope>NUCLEOTIDE SEQUENCE [LARGE SCALE GENOMIC DNA]</scope>
    <source>
        <strain evidence="7">KCTC 52127</strain>
    </source>
</reference>
<dbReference type="PANTHER" id="PTHR43701:SF5">
    <property type="entry name" value="MEMBRANE TRANSPORTER PROTEIN-RELATED"/>
    <property type="match status" value="1"/>
</dbReference>
<proteinExistence type="inferred from homology"/>
<keyword evidence="3 5" id="KW-1133">Transmembrane helix</keyword>
<keyword evidence="5" id="KW-1003">Cell membrane</keyword>
<dbReference type="Proteomes" id="UP001597508">
    <property type="component" value="Unassembled WGS sequence"/>
</dbReference>
<comment type="caution">
    <text evidence="6">The sequence shown here is derived from an EMBL/GenBank/DDBJ whole genome shotgun (WGS) entry which is preliminary data.</text>
</comment>
<dbReference type="RefSeq" id="WP_379667031.1">
    <property type="nucleotide sequence ID" value="NZ_JBHULH010000008.1"/>
</dbReference>